<dbReference type="SMART" id="SM00322">
    <property type="entry name" value="KH"/>
    <property type="match status" value="1"/>
</dbReference>
<comment type="caution">
    <text evidence="7">The sequence shown here is derived from an EMBL/GenBank/DDBJ whole genome shotgun (WGS) entry which is preliminary data.</text>
</comment>
<organism evidence="7 8">
    <name type="scientific">Picrophilus torridus (strain ATCC 700027 / DSM 9790 / JCM 10055 / NBRC 100828 / KAW 2/3)</name>
    <dbReference type="NCBI Taxonomy" id="1122961"/>
    <lineage>
        <taxon>Archaea</taxon>
        <taxon>Methanobacteriati</taxon>
        <taxon>Thermoplasmatota</taxon>
        <taxon>Thermoplasmata</taxon>
        <taxon>Thermoplasmatales</taxon>
        <taxon>Picrophilaceae</taxon>
        <taxon>Picrophilus</taxon>
    </lineage>
</organism>
<dbReference type="Pfam" id="PF00013">
    <property type="entry name" value="KH_1"/>
    <property type="match status" value="1"/>
</dbReference>
<dbReference type="GO" id="GO:0000467">
    <property type="term" value="P:exonucleolytic trimming to generate mature 3'-end of 5.8S rRNA from tricistronic rRNA transcript (SSU-rRNA, 5.8S rRNA, LSU-rRNA)"/>
    <property type="evidence" value="ECO:0007669"/>
    <property type="project" value="TreeGrafter"/>
</dbReference>
<dbReference type="PROSITE" id="PS50084">
    <property type="entry name" value="KH_TYPE_1"/>
    <property type="match status" value="1"/>
</dbReference>
<dbReference type="GO" id="GO:0071034">
    <property type="term" value="P:CUT catabolic process"/>
    <property type="evidence" value="ECO:0007669"/>
    <property type="project" value="TreeGrafter"/>
</dbReference>
<dbReference type="SUPFAM" id="SSF110324">
    <property type="entry name" value="Ribosomal L27 protein-like"/>
    <property type="match status" value="1"/>
</dbReference>
<comment type="subcellular location">
    <subcellularLocation>
        <location evidence="5">Cytoplasm</location>
    </subcellularLocation>
</comment>
<dbReference type="Gene3D" id="2.40.50.100">
    <property type="match status" value="1"/>
</dbReference>
<name>A0A8G2L7W3_PICTO</name>
<dbReference type="GO" id="GO:0005737">
    <property type="term" value="C:cytoplasm"/>
    <property type="evidence" value="ECO:0007669"/>
    <property type="project" value="UniProtKB-SubCell"/>
</dbReference>
<keyword evidence="3 5" id="KW-0271">Exosome</keyword>
<dbReference type="CDD" id="cd05789">
    <property type="entry name" value="S1_Rrp4"/>
    <property type="match status" value="1"/>
</dbReference>
<dbReference type="PANTHER" id="PTHR21321:SF4">
    <property type="entry name" value="EXOSOME COMPLEX COMPONENT RRP4"/>
    <property type="match status" value="1"/>
</dbReference>
<gene>
    <name evidence="5" type="primary">rrp4</name>
    <name evidence="7" type="ORF">SAMN02745355_0613</name>
</gene>
<evidence type="ECO:0000256" key="4">
    <source>
        <dbReference type="ARBA" id="ARBA00022884"/>
    </source>
</evidence>
<dbReference type="Pfam" id="PF21262">
    <property type="entry name" value="RRP40_S1"/>
    <property type="match status" value="1"/>
</dbReference>
<evidence type="ECO:0000256" key="1">
    <source>
        <dbReference type="ARBA" id="ARBA00009155"/>
    </source>
</evidence>
<dbReference type="RefSeq" id="WP_048059438.1">
    <property type="nucleotide sequence ID" value="NZ_FWYE01000001.1"/>
</dbReference>
<dbReference type="GO" id="GO:0000178">
    <property type="term" value="C:exosome (RNase complex)"/>
    <property type="evidence" value="ECO:0007669"/>
    <property type="project" value="UniProtKB-KW"/>
</dbReference>
<dbReference type="GO" id="GO:0008143">
    <property type="term" value="F:poly(A) binding"/>
    <property type="evidence" value="ECO:0007669"/>
    <property type="project" value="InterPro"/>
</dbReference>
<dbReference type="InterPro" id="IPR004087">
    <property type="entry name" value="KH_dom"/>
</dbReference>
<dbReference type="Gene3D" id="3.30.1370.10">
    <property type="entry name" value="K Homology domain, type 1"/>
    <property type="match status" value="1"/>
</dbReference>
<dbReference type="PANTHER" id="PTHR21321">
    <property type="entry name" value="PNAS-3 RELATED"/>
    <property type="match status" value="1"/>
</dbReference>
<reference evidence="7 8" key="1">
    <citation type="submission" date="2017-04" db="EMBL/GenBank/DDBJ databases">
        <authorList>
            <person name="Varghese N."/>
            <person name="Submissions S."/>
        </authorList>
    </citation>
    <scope>NUCLEOTIDE SEQUENCE [LARGE SCALE GENOMIC DNA]</scope>
    <source>
        <strain evidence="7 8">DSM 9789</strain>
    </source>
</reference>
<evidence type="ECO:0000259" key="6">
    <source>
        <dbReference type="SMART" id="SM00322"/>
    </source>
</evidence>
<dbReference type="HAMAP" id="MF_00623">
    <property type="entry name" value="Exosome_Rrp4"/>
    <property type="match status" value="1"/>
</dbReference>
<dbReference type="GO" id="GO:0071051">
    <property type="term" value="P:poly(A)-dependent snoRNA 3'-end processing"/>
    <property type="evidence" value="ECO:0007669"/>
    <property type="project" value="TreeGrafter"/>
</dbReference>
<dbReference type="NCBIfam" id="NF003181">
    <property type="entry name" value="PRK04163.1-1"/>
    <property type="match status" value="1"/>
</dbReference>
<evidence type="ECO:0000313" key="8">
    <source>
        <dbReference type="Proteomes" id="UP000192315"/>
    </source>
</evidence>
<dbReference type="InterPro" id="IPR012340">
    <property type="entry name" value="NA-bd_OB-fold"/>
</dbReference>
<keyword evidence="4 5" id="KW-0694">RNA-binding</keyword>
<dbReference type="CDD" id="cd22524">
    <property type="entry name" value="KH-I_Rrp4_prokar"/>
    <property type="match status" value="1"/>
</dbReference>
<dbReference type="SUPFAM" id="SSF54791">
    <property type="entry name" value="Eukaryotic type KH-domain (KH-domain type I)"/>
    <property type="match status" value="1"/>
</dbReference>
<evidence type="ECO:0000256" key="3">
    <source>
        <dbReference type="ARBA" id="ARBA00022835"/>
    </source>
</evidence>
<evidence type="ECO:0000256" key="2">
    <source>
        <dbReference type="ARBA" id="ARBA00022490"/>
    </source>
</evidence>
<protein>
    <recommendedName>
        <fullName evidence="5">Exosome complex component Rrp4</fullName>
    </recommendedName>
</protein>
<feature type="domain" description="K Homology" evidence="6">
    <location>
        <begin position="141"/>
        <end position="203"/>
    </location>
</feature>
<evidence type="ECO:0000313" key="7">
    <source>
        <dbReference type="EMBL" id="SMD30719.1"/>
    </source>
</evidence>
<proteinExistence type="inferred from homology"/>
<dbReference type="EMBL" id="FWYE01000001">
    <property type="protein sequence ID" value="SMD30719.1"/>
    <property type="molecule type" value="Genomic_DNA"/>
</dbReference>
<dbReference type="AlphaFoldDB" id="A0A8G2L7W3"/>
<dbReference type="InterPro" id="IPR004088">
    <property type="entry name" value="KH_dom_type_1"/>
</dbReference>
<comment type="function">
    <text evidence="5">Non-catalytic component of the exosome, which is a complex involved in RNA degradation. Increases the RNA binding and the efficiency of RNA degradation. Confers strong poly(A) specificity to the exosome.</text>
</comment>
<dbReference type="GO" id="GO:0034475">
    <property type="term" value="P:U4 snRNA 3'-end processing"/>
    <property type="evidence" value="ECO:0007669"/>
    <property type="project" value="TreeGrafter"/>
</dbReference>
<comment type="similarity">
    <text evidence="1 5">Belongs to the RRP4 family.</text>
</comment>
<evidence type="ECO:0000256" key="5">
    <source>
        <dbReference type="HAMAP-Rule" id="MF_00623"/>
    </source>
</evidence>
<keyword evidence="2 5" id="KW-0963">Cytoplasm</keyword>
<dbReference type="Proteomes" id="UP000192315">
    <property type="component" value="Unassembled WGS sequence"/>
</dbReference>
<comment type="subunit">
    <text evidence="5">Component of the archaeal exosome complex. Forms a trimer of Rrp4 and/or Csl4 subunits. The trimer associates with an hexameric ring-like arrangement composed of 3 Rrp41-Rrp42 heterodimers.</text>
</comment>
<sequence>MESLEIRQIVYPGEKIDLEGQKPRNGLYEENDEYYSEYFGVVQKSDKFIDIVPFNGPYMPRINDKVIGKVIDVSATMWTVDINSPYFSLMHMNDTPWHVTSGDLRKYLNVGDYIYAKVSILNEIKESWLSLKDVNLRKLEEGSIIYIKAPKVPRVIGKAGNMINMIKSETNTKIIVGQNGLIWIDGEPENVDLAINAIGMVEKEAHTFGLTDRVKAYLDKMKGGNNGRSEVNQ</sequence>
<dbReference type="InterPro" id="IPR036612">
    <property type="entry name" value="KH_dom_type_1_sf"/>
</dbReference>
<keyword evidence="8" id="KW-1185">Reference proteome</keyword>
<dbReference type="InterPro" id="IPR048565">
    <property type="entry name" value="S1_RRP4"/>
</dbReference>
<dbReference type="Gene3D" id="2.40.50.140">
    <property type="entry name" value="Nucleic acid-binding proteins"/>
    <property type="match status" value="1"/>
</dbReference>
<dbReference type="SUPFAM" id="SSF50249">
    <property type="entry name" value="Nucleic acid-binding proteins"/>
    <property type="match status" value="1"/>
</dbReference>
<accession>A0A8G2L7W3</accession>
<dbReference type="InterPro" id="IPR026699">
    <property type="entry name" value="Exosome_RNA_bind1/RRP40/RRP4"/>
</dbReference>
<dbReference type="InterPro" id="IPR023474">
    <property type="entry name" value="Rrp4"/>
</dbReference>